<dbReference type="InterPro" id="IPR021309">
    <property type="entry name" value="YgaP-like_TM"/>
</dbReference>
<reference evidence="3" key="1">
    <citation type="submission" date="2017-10" db="EMBL/GenBank/DDBJ databases">
        <authorList>
            <person name="Toshchakov S.V."/>
            <person name="Goeva M.A."/>
        </authorList>
    </citation>
    <scope>NUCLEOTIDE SEQUENCE [LARGE SCALE GENOMIC DNA]</scope>
    <source>
        <strain evidence="3">JR1/69-1-13</strain>
    </source>
</reference>
<dbReference type="AlphaFoldDB" id="A0A2U1V366"/>
<dbReference type="Pfam" id="PF11127">
    <property type="entry name" value="YgaP-like_TM"/>
    <property type="match status" value="1"/>
</dbReference>
<protein>
    <recommendedName>
        <fullName evidence="1">Inner membrane protein YgaP-like transmembrane domain-containing protein</fullName>
    </recommendedName>
</protein>
<dbReference type="Proteomes" id="UP000245048">
    <property type="component" value="Unassembled WGS sequence"/>
</dbReference>
<gene>
    <name evidence="2" type="ORF">CR165_13705</name>
</gene>
<comment type="caution">
    <text evidence="2">The sequence shown here is derived from an EMBL/GenBank/DDBJ whole genome shotgun (WGS) entry which is preliminary data.</text>
</comment>
<dbReference type="OrthoDB" id="9804804at2"/>
<keyword evidence="3" id="KW-1185">Reference proteome</keyword>
<sequence>MTPNVGGLDRALRIVLGLALLSLPFWMEGNARWLGLIGLVPLATGLLRHCPAYPLLGLSTAPPAGTRR</sequence>
<evidence type="ECO:0000259" key="1">
    <source>
        <dbReference type="Pfam" id="PF11127"/>
    </source>
</evidence>
<organism evidence="2 3">
    <name type="scientific">Teichococcus aestuarii</name>
    <dbReference type="NCBI Taxonomy" id="568898"/>
    <lineage>
        <taxon>Bacteria</taxon>
        <taxon>Pseudomonadati</taxon>
        <taxon>Pseudomonadota</taxon>
        <taxon>Alphaproteobacteria</taxon>
        <taxon>Acetobacterales</taxon>
        <taxon>Roseomonadaceae</taxon>
        <taxon>Roseomonas</taxon>
    </lineage>
</organism>
<dbReference type="RefSeq" id="WP_109517564.1">
    <property type="nucleotide sequence ID" value="NZ_JBHSCH010000004.1"/>
</dbReference>
<evidence type="ECO:0000313" key="2">
    <source>
        <dbReference type="EMBL" id="PWC28336.1"/>
    </source>
</evidence>
<proteinExistence type="predicted"/>
<accession>A0A2U1V366</accession>
<dbReference type="EMBL" id="PDOA01000008">
    <property type="protein sequence ID" value="PWC28336.1"/>
    <property type="molecule type" value="Genomic_DNA"/>
</dbReference>
<name>A0A2U1V366_9PROT</name>
<feature type="domain" description="Inner membrane protein YgaP-like transmembrane" evidence="1">
    <location>
        <begin position="1"/>
        <end position="62"/>
    </location>
</feature>
<evidence type="ECO:0000313" key="3">
    <source>
        <dbReference type="Proteomes" id="UP000245048"/>
    </source>
</evidence>